<dbReference type="Proteomes" id="UP000695000">
    <property type="component" value="Unplaced"/>
</dbReference>
<accession>A0ABM1N2U5</accession>
<gene>
    <name evidence="3" type="primary">LOC108565970</name>
</gene>
<evidence type="ECO:0000313" key="2">
    <source>
        <dbReference type="Proteomes" id="UP000695000"/>
    </source>
</evidence>
<evidence type="ECO:0000313" key="3">
    <source>
        <dbReference type="RefSeq" id="XP_017781145.1"/>
    </source>
</evidence>
<dbReference type="GeneID" id="108565970"/>
<sequence>MENCKVNEDCKTIRKNESIAAYKQYSKTANHTLTRFTNDMSEILRHSIERLDNISLKVRNCVYELENQKYTAKRMQIEEKSDDDDPLLAVIEYKPQERSLLKEAVEASKDAQEAVKKAQKIFNGNAAKSQQQQQKKTESTISFYTTSSKRDNFTSIDCCMRKERSVMQKIRESYKKLRAKSLTAAEKASCEEQLKLLRREFASQKRRRWLNAKKQRELMVKKGQQVAECYGNERFNDFHWFGPKISVESSDGRLTSTSSKRLPSPRNTKLTRKFARENFHEPKGKPHDVNNSVRMVTERNDEPVSVIMHTQKQPRYELKQNSPFAASTILDDVTLKDLEPLNAEYPRKDNIFQVDPEVEESLLYKLVNDDFKALEMLINVNAQSSHKSGRKQRHKRRNLSRPIRSSRFAIDDIPEEEDPKQVQSEALDVQKNSSNIIELNDYRSYRNLASKEGRKRLKKYMLDPPNIKRSYVVMPVLVQFDKDISPHLPNNLYKASATKLKDVERKQKCIFTDATKAGDFLKPYIFDVDSSASKNGNTEPATIMTLTIPNEIPRNVVETIKGRKMSMDVAQSSKVSKPEEGAKGTMLVQKMMSYERSVIYIFV</sequence>
<proteinExistence type="predicted"/>
<organism evidence="2 3">
    <name type="scientific">Nicrophorus vespilloides</name>
    <name type="common">Boreal carrion beetle</name>
    <dbReference type="NCBI Taxonomy" id="110193"/>
    <lineage>
        <taxon>Eukaryota</taxon>
        <taxon>Metazoa</taxon>
        <taxon>Ecdysozoa</taxon>
        <taxon>Arthropoda</taxon>
        <taxon>Hexapoda</taxon>
        <taxon>Insecta</taxon>
        <taxon>Pterygota</taxon>
        <taxon>Neoptera</taxon>
        <taxon>Endopterygota</taxon>
        <taxon>Coleoptera</taxon>
        <taxon>Polyphaga</taxon>
        <taxon>Staphyliniformia</taxon>
        <taxon>Silphidae</taxon>
        <taxon>Nicrophorinae</taxon>
        <taxon>Nicrophorus</taxon>
    </lineage>
</organism>
<evidence type="ECO:0000256" key="1">
    <source>
        <dbReference type="SAM" id="Coils"/>
    </source>
</evidence>
<name>A0ABM1N2U5_NICVS</name>
<protein>
    <submittedName>
        <fullName evidence="3">Uncharacterized protein LOC108565970</fullName>
    </submittedName>
</protein>
<dbReference type="RefSeq" id="XP_017781145.1">
    <property type="nucleotide sequence ID" value="XM_017925656.1"/>
</dbReference>
<reference evidence="3" key="1">
    <citation type="submission" date="2025-08" db="UniProtKB">
        <authorList>
            <consortium name="RefSeq"/>
        </authorList>
    </citation>
    <scope>IDENTIFICATION</scope>
    <source>
        <tissue evidence="3">Whole Larva</tissue>
    </source>
</reference>
<keyword evidence="2" id="KW-1185">Reference proteome</keyword>
<keyword evidence="1" id="KW-0175">Coiled coil</keyword>
<feature type="coiled-coil region" evidence="1">
    <location>
        <begin position="160"/>
        <end position="207"/>
    </location>
</feature>